<name>A0ACB9PV92_BAUVA</name>
<evidence type="ECO:0000313" key="2">
    <source>
        <dbReference type="Proteomes" id="UP000828941"/>
    </source>
</evidence>
<organism evidence="1 2">
    <name type="scientific">Bauhinia variegata</name>
    <name type="common">Purple orchid tree</name>
    <name type="synonym">Phanera variegata</name>
    <dbReference type="NCBI Taxonomy" id="167791"/>
    <lineage>
        <taxon>Eukaryota</taxon>
        <taxon>Viridiplantae</taxon>
        <taxon>Streptophyta</taxon>
        <taxon>Embryophyta</taxon>
        <taxon>Tracheophyta</taxon>
        <taxon>Spermatophyta</taxon>
        <taxon>Magnoliopsida</taxon>
        <taxon>eudicotyledons</taxon>
        <taxon>Gunneridae</taxon>
        <taxon>Pentapetalae</taxon>
        <taxon>rosids</taxon>
        <taxon>fabids</taxon>
        <taxon>Fabales</taxon>
        <taxon>Fabaceae</taxon>
        <taxon>Cercidoideae</taxon>
        <taxon>Cercideae</taxon>
        <taxon>Bauhiniinae</taxon>
        <taxon>Bauhinia</taxon>
    </lineage>
</organism>
<dbReference type="EMBL" id="CM039428">
    <property type="protein sequence ID" value="KAI4352739.1"/>
    <property type="molecule type" value="Genomic_DNA"/>
</dbReference>
<keyword evidence="2" id="KW-1185">Reference proteome</keyword>
<sequence length="428" mass="48179">MMWNIGAREINGEAAAARAAQGDGIVAVAVDKDKSCQCALKWAIDNIFPRDKPIKLVHVSQTHRSFPSPYPGSSDTLNQQEADARANDLLLPYRCFCTRRQVQFEVVILNDQDVARALNDFVSHSGVEILLLGASSKNGLSRQLLYPSLKIFKNSDVPSSVMKTAPDFCSVYVISKQGKVSATRIASCSPPPISTVERTRPIQNEHADHNMSYDELSVAENENPSSHGGSGRLSTDSNCASFYESLGSGLAVDSSSIESQKFPSSQTVCSDALNEFSCFENPSFSLQNQQLEHMEDEMRRLKMELKQTMDKYDAACEEALTFKQKIKEFQDWKMKQEQRMKEVELAAMELVEKERAKCKEAIEATKRVAEQEMEKRVLKAEWTAHMEAEEKNEVWDALGHSHSLLKYQSSFHIFVLLFLFCIYFSLLK</sequence>
<dbReference type="Proteomes" id="UP000828941">
    <property type="component" value="Chromosome 3"/>
</dbReference>
<reference evidence="1 2" key="1">
    <citation type="journal article" date="2022" name="DNA Res.">
        <title>Chromosomal-level genome assembly of the orchid tree Bauhinia variegata (Leguminosae; Cercidoideae) supports the allotetraploid origin hypothesis of Bauhinia.</title>
        <authorList>
            <person name="Zhong Y."/>
            <person name="Chen Y."/>
            <person name="Zheng D."/>
            <person name="Pang J."/>
            <person name="Liu Y."/>
            <person name="Luo S."/>
            <person name="Meng S."/>
            <person name="Qian L."/>
            <person name="Wei D."/>
            <person name="Dai S."/>
            <person name="Zhou R."/>
        </authorList>
    </citation>
    <scope>NUCLEOTIDE SEQUENCE [LARGE SCALE GENOMIC DNA]</scope>
    <source>
        <strain evidence="1">BV-YZ2020</strain>
    </source>
</reference>
<comment type="caution">
    <text evidence="1">The sequence shown here is derived from an EMBL/GenBank/DDBJ whole genome shotgun (WGS) entry which is preliminary data.</text>
</comment>
<accession>A0ACB9PV92</accession>
<protein>
    <submittedName>
        <fullName evidence="1">Uncharacterized protein</fullName>
    </submittedName>
</protein>
<gene>
    <name evidence="1" type="ORF">L6164_006960</name>
</gene>
<evidence type="ECO:0000313" key="1">
    <source>
        <dbReference type="EMBL" id="KAI4352739.1"/>
    </source>
</evidence>
<proteinExistence type="predicted"/>